<feature type="domain" description="Non-reducing end beta-L-arabinofuranosidase-like GH127 middle" evidence="3">
    <location>
        <begin position="405"/>
        <end position="500"/>
    </location>
</feature>
<reference evidence="4 5" key="1">
    <citation type="journal article" date="2017" name="DNA Res.">
        <title>Complete genome sequence and expression profile of the commercial lytic enzyme producer Lysobacter enzymogenes M497-1.</title>
        <authorList>
            <person name="Takami H."/>
            <person name="Toyoda A."/>
            <person name="Uchiyama I."/>
            <person name="Itoh T."/>
            <person name="Takaki Y."/>
            <person name="Arai W."/>
            <person name="Nishi S."/>
            <person name="Kawai M."/>
            <person name="Shinya K."/>
            <person name="Ikeda H."/>
        </authorList>
    </citation>
    <scope>NUCLEOTIDE SEQUENCE [LARGE SCALE GENOMIC DNA]</scope>
    <source>
        <strain evidence="4 5">M497-1</strain>
    </source>
</reference>
<protein>
    <recommendedName>
        <fullName evidence="6">Glycosyl hydrolase</fullName>
    </recommendedName>
</protein>
<evidence type="ECO:0000259" key="2">
    <source>
        <dbReference type="Pfam" id="PF07944"/>
    </source>
</evidence>
<dbReference type="InterPro" id="IPR012878">
    <property type="entry name" value="Beta-AFase-like_GH127_cat"/>
</dbReference>
<proteinExistence type="predicted"/>
<feature type="region of interest" description="Disordered" evidence="1">
    <location>
        <begin position="619"/>
        <end position="638"/>
    </location>
</feature>
<evidence type="ECO:0000259" key="3">
    <source>
        <dbReference type="Pfam" id="PF20736"/>
    </source>
</evidence>
<gene>
    <name evidence="4" type="ORF">LEN_4742</name>
</gene>
<dbReference type="Pfam" id="PF07944">
    <property type="entry name" value="Beta-AFase-like_GH127_cat"/>
    <property type="match status" value="1"/>
</dbReference>
<evidence type="ECO:0008006" key="6">
    <source>
        <dbReference type="Google" id="ProtNLM"/>
    </source>
</evidence>
<dbReference type="SUPFAM" id="SSF48208">
    <property type="entry name" value="Six-hairpin glycosidases"/>
    <property type="match status" value="1"/>
</dbReference>
<evidence type="ECO:0000256" key="1">
    <source>
        <dbReference type="SAM" id="MobiDB-lite"/>
    </source>
</evidence>
<feature type="domain" description="Non-reducing end beta-L-arabinofuranosidase-like GH127 catalytic" evidence="2">
    <location>
        <begin position="54"/>
        <end position="391"/>
    </location>
</feature>
<dbReference type="InterPro" id="IPR049174">
    <property type="entry name" value="Beta-AFase-like"/>
</dbReference>
<dbReference type="InterPro" id="IPR049046">
    <property type="entry name" value="Beta-AFase-like_GH127_middle"/>
</dbReference>
<evidence type="ECO:0000313" key="5">
    <source>
        <dbReference type="Proteomes" id="UP000218824"/>
    </source>
</evidence>
<dbReference type="Pfam" id="PF20736">
    <property type="entry name" value="Glyco_hydro127M"/>
    <property type="match status" value="1"/>
</dbReference>
<dbReference type="GO" id="GO:0005975">
    <property type="term" value="P:carbohydrate metabolic process"/>
    <property type="evidence" value="ECO:0007669"/>
    <property type="project" value="InterPro"/>
</dbReference>
<name>A0AAU9APC4_LYSEN</name>
<dbReference type="KEGG" id="lem:LEN_4742"/>
<accession>A0AAU9APC4</accession>
<dbReference type="GeneID" id="83066517"/>
<sequence length="638" mass="69899">MHRYAPALDPTGIVLRGPLGEALDANLGGRLSHFIVDETSPAIALFAPERRRHNSEGDWYGEHAGKWLSAAAKAAARSGDARLLGNLRRVADFLVSVQEPDGYLGTYAPERRFMRKQPPKPVSWDGAPSVRTWDIWAHAYLILGLLEVHKHFPEPRYLDAARRIGRLCLRTLSDGGIDITELGNHFGLSATVLLDPAVELYFATGERDFLDLALTVLGQADAHPPLALLTRALAGFDAAEIATGKAYQLAWNLVGLAKLHRASGHADYLRAAESLWRSIRERHLTLGGGPWGGVAHRSREVFNAPGAFSPQGYVETCSTLAWIQLNRELLAITGQARYAEEIERSAYNDLLAAQAPDGEDWCYYVFPNGRRVHTTYWRCCKSSGAMAVEELPGVAYALGEDGSTTVNLYAAGSARIAHPLSGELLLQQITDYPFDGAIRIQVTPQRAARFALRLRIPSWAQGARIEVNGAAVAGEPVAGDYFAIEREWREGDTVALQLPMRPVAHRARNRNVQESRAPDGSAVAQEVLHHEYVGFTCGPLVYATGLIDGFKSEETVRLPAAPESDWLQWTPPAGDAPPQLQLRLGYRAPLLFEPYYRAGGRSDGAWRLTWLSLAPADAADPGPQRDFAHDAHAPSKNS</sequence>
<evidence type="ECO:0000313" key="4">
    <source>
        <dbReference type="EMBL" id="BAW00230.1"/>
    </source>
</evidence>
<dbReference type="PANTHER" id="PTHR43465">
    <property type="entry name" value="DUF1680 DOMAIN PROTEIN (AFU_ORTHOLOGUE AFUA_1G08910)"/>
    <property type="match status" value="1"/>
</dbReference>
<dbReference type="PANTHER" id="PTHR43465:SF2">
    <property type="entry name" value="DUF1680 DOMAIN PROTEIN (AFU_ORTHOLOGUE AFUA_1G08910)"/>
    <property type="match status" value="1"/>
</dbReference>
<feature type="compositionally biased region" description="Basic and acidic residues" evidence="1">
    <location>
        <begin position="626"/>
        <end position="638"/>
    </location>
</feature>
<dbReference type="Proteomes" id="UP000218824">
    <property type="component" value="Chromosome"/>
</dbReference>
<dbReference type="AlphaFoldDB" id="A0AAU9APC4"/>
<dbReference type="RefSeq" id="WP_232518369.1">
    <property type="nucleotide sequence ID" value="NZ_AP014940.1"/>
</dbReference>
<organism evidence="4 5">
    <name type="scientific">Lysobacter enzymogenes</name>
    <dbReference type="NCBI Taxonomy" id="69"/>
    <lineage>
        <taxon>Bacteria</taxon>
        <taxon>Pseudomonadati</taxon>
        <taxon>Pseudomonadota</taxon>
        <taxon>Gammaproteobacteria</taxon>
        <taxon>Lysobacterales</taxon>
        <taxon>Lysobacteraceae</taxon>
        <taxon>Lysobacter</taxon>
    </lineage>
</organism>
<dbReference type="InterPro" id="IPR008928">
    <property type="entry name" value="6-hairpin_glycosidase_sf"/>
</dbReference>
<dbReference type="EMBL" id="AP014940">
    <property type="protein sequence ID" value="BAW00230.1"/>
    <property type="molecule type" value="Genomic_DNA"/>
</dbReference>